<dbReference type="EMBL" id="CAFBPD010000309">
    <property type="protein sequence ID" value="CAB5024525.1"/>
    <property type="molecule type" value="Genomic_DNA"/>
</dbReference>
<name>A0A6J7R6Z9_9ZZZZ</name>
<gene>
    <name evidence="1" type="ORF">UFOPK4061_01590</name>
</gene>
<accession>A0A6J7R6Z9</accession>
<proteinExistence type="predicted"/>
<dbReference type="AlphaFoldDB" id="A0A6J7R6Z9"/>
<protein>
    <submittedName>
        <fullName evidence="1">Unannotated protein</fullName>
    </submittedName>
</protein>
<evidence type="ECO:0000313" key="1">
    <source>
        <dbReference type="EMBL" id="CAB5024525.1"/>
    </source>
</evidence>
<organism evidence="1">
    <name type="scientific">freshwater metagenome</name>
    <dbReference type="NCBI Taxonomy" id="449393"/>
    <lineage>
        <taxon>unclassified sequences</taxon>
        <taxon>metagenomes</taxon>
        <taxon>ecological metagenomes</taxon>
    </lineage>
</organism>
<sequence length="185" mass="19406">MSALAERLNVEMSRALADAPASHVEAALALLLELRGHDPAGALARGADARELARAVSGRMLDDSARWQEHLGPCFDASGVREVLGAPGRPVSKQAVSQRRGLLALTTGSGRVVYPAFQFDGHGVVAGLAEVLELLPADLVSRWTVASWLVSDDADLGASPIAVLLTGRLRPVVEAASRWATALDT</sequence>
<reference evidence="1" key="1">
    <citation type="submission" date="2020-05" db="EMBL/GenBank/DDBJ databases">
        <authorList>
            <person name="Chiriac C."/>
            <person name="Salcher M."/>
            <person name="Ghai R."/>
            <person name="Kavagutti S V."/>
        </authorList>
    </citation>
    <scope>NUCLEOTIDE SEQUENCE</scope>
</reference>